<dbReference type="SUPFAM" id="SSF48179">
    <property type="entry name" value="6-phosphogluconate dehydrogenase C-terminal domain-like"/>
    <property type="match status" value="1"/>
</dbReference>
<evidence type="ECO:0000256" key="17">
    <source>
        <dbReference type="RuleBase" id="RU000437"/>
    </source>
</evidence>
<dbReference type="Pfam" id="PF07479">
    <property type="entry name" value="NAD_Gly3P_dh_C"/>
    <property type="match status" value="1"/>
</dbReference>
<feature type="active site" description="Proton acceptor" evidence="13 14">
    <location>
        <position position="189"/>
    </location>
</feature>
<dbReference type="GO" id="GO:0005975">
    <property type="term" value="P:carbohydrate metabolic process"/>
    <property type="evidence" value="ECO:0007669"/>
    <property type="project" value="InterPro"/>
</dbReference>
<evidence type="ECO:0000259" key="18">
    <source>
        <dbReference type="Pfam" id="PF01210"/>
    </source>
</evidence>
<comment type="pathway">
    <text evidence="13">Membrane lipid metabolism; glycerophospholipid metabolism.</text>
</comment>
<dbReference type="InterPro" id="IPR006109">
    <property type="entry name" value="G3P_DH_NAD-dep_C"/>
</dbReference>
<dbReference type="FunFam" id="3.40.50.720:FF:000019">
    <property type="entry name" value="Glycerol-3-phosphate dehydrogenase [NAD(P)+]"/>
    <property type="match status" value="1"/>
</dbReference>
<comment type="function">
    <text evidence="13">Catalyzes the reduction of the glycolytic intermediate dihydroxyacetone phosphate (DHAP) to sn-glycerol 3-phosphate (G3P), the key precursor for phospholipid synthesis.</text>
</comment>
<dbReference type="Gene3D" id="1.10.1040.10">
    <property type="entry name" value="N-(1-d-carboxylethyl)-l-norvaline Dehydrogenase, domain 2"/>
    <property type="match status" value="1"/>
</dbReference>
<keyword evidence="4 13" id="KW-0560">Oxidoreductase</keyword>
<evidence type="ECO:0000256" key="14">
    <source>
        <dbReference type="PIRSR" id="PIRSR000114-1"/>
    </source>
</evidence>
<organism evidence="20 21">
    <name type="scientific">Candidatus Solincola sediminis</name>
    <dbReference type="NCBI Taxonomy" id="1797199"/>
    <lineage>
        <taxon>Bacteria</taxon>
        <taxon>Bacillati</taxon>
        <taxon>Actinomycetota</taxon>
        <taxon>Candidatus Geothermincolia</taxon>
        <taxon>Candidatus Geothermincolales</taxon>
        <taxon>Candidatus Geothermincolaceae</taxon>
        <taxon>Candidatus Solincola</taxon>
    </lineage>
</organism>
<evidence type="ECO:0000256" key="5">
    <source>
        <dbReference type="ARBA" id="ARBA00023027"/>
    </source>
</evidence>
<sequence>MKISVIGAGSWGTAMAAHLASLENEVSLWAREPEVAEGIKANGRNPFYLKDKDLPAGIIASLDIDHVLERAEVVVMAVPSRWTREIAGRVAGRLDAETPVLNLAKGFDYKTGKRLSETIAEEIGGASRVAVLSGPNHAEEVAKKVPSATVIACSDPEVSRRLQHILSSRYFRVYTNKDVIGVEVGGAYKNIVAIAAGVLDGLGLGDNTKATLITRGLAEMARFGSRMGANPITFSGLSGIGDLIVTCISRHSRNRGFGETLGRGESPDRILEGSKMVVEGVYSTRSVIGMAGDMDLPIASSVYQVIEEKAEPGEMVERLMTRGLKEETEENLYLDFLIR</sequence>
<comment type="caution">
    <text evidence="13">Lacks conserved residue(s) required for the propagation of feature annotation.</text>
</comment>
<keyword evidence="13" id="KW-0963">Cytoplasm</keyword>
<name>A0A1F2WTZ7_9ACTN</name>
<dbReference type="GO" id="GO:0008654">
    <property type="term" value="P:phospholipid biosynthetic process"/>
    <property type="evidence" value="ECO:0007669"/>
    <property type="project" value="UniProtKB-KW"/>
</dbReference>
<feature type="binding site" evidence="15">
    <location>
        <position position="105"/>
    </location>
    <ligand>
        <name>substrate</name>
    </ligand>
</feature>
<feature type="binding site" evidence="13">
    <location>
        <position position="252"/>
    </location>
    <ligand>
        <name>sn-glycerol 3-phosphate</name>
        <dbReference type="ChEBI" id="CHEBI:57597"/>
    </ligand>
</feature>
<evidence type="ECO:0000256" key="2">
    <source>
        <dbReference type="ARBA" id="ARBA00022516"/>
    </source>
</evidence>
<feature type="binding site" evidence="16">
    <location>
        <position position="138"/>
    </location>
    <ligand>
        <name>NAD(+)</name>
        <dbReference type="ChEBI" id="CHEBI:57540"/>
    </ligand>
</feature>
<evidence type="ECO:0000256" key="7">
    <source>
        <dbReference type="ARBA" id="ARBA00023209"/>
    </source>
</evidence>
<dbReference type="GO" id="GO:0141153">
    <property type="term" value="F:glycerol-3-phosphate dehydrogenase (NADP+) activity"/>
    <property type="evidence" value="ECO:0007669"/>
    <property type="project" value="RHEA"/>
</dbReference>
<keyword evidence="13" id="KW-0547">Nucleotide-binding</keyword>
<evidence type="ECO:0000313" key="21">
    <source>
        <dbReference type="Proteomes" id="UP000177876"/>
    </source>
</evidence>
<dbReference type="GO" id="GO:0051287">
    <property type="term" value="F:NAD binding"/>
    <property type="evidence" value="ECO:0007669"/>
    <property type="project" value="InterPro"/>
</dbReference>
<reference evidence="20 21" key="1">
    <citation type="journal article" date="2016" name="Nat. Commun.">
        <title>Thousands of microbial genomes shed light on interconnected biogeochemical processes in an aquifer system.</title>
        <authorList>
            <person name="Anantharaman K."/>
            <person name="Brown C.T."/>
            <person name="Hug L.A."/>
            <person name="Sharon I."/>
            <person name="Castelle C.J."/>
            <person name="Probst A.J."/>
            <person name="Thomas B.C."/>
            <person name="Singh A."/>
            <person name="Wilkins M.J."/>
            <person name="Karaoz U."/>
            <person name="Brodie E.L."/>
            <person name="Williams K.H."/>
            <person name="Hubbard S.S."/>
            <person name="Banfield J.F."/>
        </authorList>
    </citation>
    <scope>NUCLEOTIDE SEQUENCE [LARGE SCALE GENOMIC DNA]</scope>
</reference>
<comment type="caution">
    <text evidence="20">The sequence shown here is derived from an EMBL/GenBank/DDBJ whole genome shotgun (WGS) entry which is preliminary data.</text>
</comment>
<feature type="binding site" evidence="13">
    <location>
        <position position="105"/>
    </location>
    <ligand>
        <name>sn-glycerol 3-phosphate</name>
        <dbReference type="ChEBI" id="CHEBI:57597"/>
    </ligand>
</feature>
<dbReference type="EC" id="1.1.1.94" evidence="10 13"/>
<evidence type="ECO:0000256" key="8">
    <source>
        <dbReference type="ARBA" id="ARBA00023264"/>
    </source>
</evidence>
<comment type="catalytic activity">
    <reaction evidence="13">
        <text>sn-glycerol 3-phosphate + NAD(+) = dihydroxyacetone phosphate + NADH + H(+)</text>
        <dbReference type="Rhea" id="RHEA:11092"/>
        <dbReference type="ChEBI" id="CHEBI:15378"/>
        <dbReference type="ChEBI" id="CHEBI:57540"/>
        <dbReference type="ChEBI" id="CHEBI:57597"/>
        <dbReference type="ChEBI" id="CHEBI:57642"/>
        <dbReference type="ChEBI" id="CHEBI:57945"/>
        <dbReference type="EC" id="1.1.1.94"/>
    </reaction>
</comment>
<feature type="binding site" evidence="13">
    <location>
        <position position="242"/>
    </location>
    <ligand>
        <name>sn-glycerol 3-phosphate</name>
        <dbReference type="ChEBI" id="CHEBI:57597"/>
    </ligand>
</feature>
<evidence type="ECO:0000256" key="12">
    <source>
        <dbReference type="ARBA" id="ARBA00080511"/>
    </source>
</evidence>
<keyword evidence="2 13" id="KW-0444">Lipid biosynthesis</keyword>
<evidence type="ECO:0000256" key="13">
    <source>
        <dbReference type="HAMAP-Rule" id="MF_00394"/>
    </source>
</evidence>
<feature type="binding site" evidence="13">
    <location>
        <position position="138"/>
    </location>
    <ligand>
        <name>NADPH</name>
        <dbReference type="ChEBI" id="CHEBI:57783"/>
    </ligand>
</feature>
<evidence type="ECO:0000256" key="11">
    <source>
        <dbReference type="ARBA" id="ARBA00069372"/>
    </source>
</evidence>
<feature type="binding site" evidence="13">
    <location>
        <position position="253"/>
    </location>
    <ligand>
        <name>NADPH</name>
        <dbReference type="ChEBI" id="CHEBI:57783"/>
    </ligand>
</feature>
<dbReference type="PIRSF" id="PIRSF000114">
    <property type="entry name" value="Glycerol-3-P_dh"/>
    <property type="match status" value="1"/>
</dbReference>
<evidence type="ECO:0000256" key="10">
    <source>
        <dbReference type="ARBA" id="ARBA00066687"/>
    </source>
</evidence>
<dbReference type="PROSITE" id="PS00957">
    <property type="entry name" value="NAD_G3PDH"/>
    <property type="match status" value="1"/>
</dbReference>
<feature type="binding site" evidence="15">
    <location>
        <begin position="253"/>
        <end position="254"/>
    </location>
    <ligand>
        <name>substrate</name>
    </ligand>
</feature>
<feature type="binding site" evidence="13">
    <location>
        <position position="11"/>
    </location>
    <ligand>
        <name>NADPH</name>
        <dbReference type="ChEBI" id="CHEBI:57783"/>
    </ligand>
</feature>
<dbReference type="InterPro" id="IPR013328">
    <property type="entry name" value="6PGD_dom2"/>
</dbReference>
<comment type="subcellular location">
    <subcellularLocation>
        <location evidence="13">Cytoplasm</location>
    </subcellularLocation>
</comment>
<evidence type="ECO:0000259" key="19">
    <source>
        <dbReference type="Pfam" id="PF07479"/>
    </source>
</evidence>
<evidence type="ECO:0000256" key="3">
    <source>
        <dbReference type="ARBA" id="ARBA00022857"/>
    </source>
</evidence>
<feature type="domain" description="Glycerol-3-phosphate dehydrogenase NAD-dependent C-terminal" evidence="19">
    <location>
        <begin position="178"/>
        <end position="317"/>
    </location>
</feature>
<proteinExistence type="inferred from homology"/>
<evidence type="ECO:0000256" key="4">
    <source>
        <dbReference type="ARBA" id="ARBA00023002"/>
    </source>
</evidence>
<dbReference type="PANTHER" id="PTHR11728">
    <property type="entry name" value="GLYCEROL-3-PHOSPHATE DEHYDROGENASE"/>
    <property type="match status" value="1"/>
</dbReference>
<dbReference type="PRINTS" id="PR00077">
    <property type="entry name" value="GPDHDRGNASE"/>
</dbReference>
<comment type="catalytic activity">
    <reaction evidence="9">
        <text>sn-glycerol 3-phosphate + NADP(+) = dihydroxyacetone phosphate + NADPH + H(+)</text>
        <dbReference type="Rhea" id="RHEA:11096"/>
        <dbReference type="ChEBI" id="CHEBI:15378"/>
        <dbReference type="ChEBI" id="CHEBI:57597"/>
        <dbReference type="ChEBI" id="CHEBI:57642"/>
        <dbReference type="ChEBI" id="CHEBI:57783"/>
        <dbReference type="ChEBI" id="CHEBI:58349"/>
        <dbReference type="EC" id="1.1.1.94"/>
    </reaction>
    <physiologicalReaction direction="right-to-left" evidence="9">
        <dbReference type="Rhea" id="RHEA:11098"/>
    </physiologicalReaction>
</comment>
<feature type="binding site" evidence="13">
    <location>
        <position position="189"/>
    </location>
    <ligand>
        <name>sn-glycerol 3-phosphate</name>
        <dbReference type="ChEBI" id="CHEBI:57597"/>
    </ligand>
</feature>
<dbReference type="HAMAP" id="MF_00394">
    <property type="entry name" value="NAD_Glyc3P_dehydrog"/>
    <property type="match status" value="1"/>
</dbReference>
<dbReference type="InterPro" id="IPR036291">
    <property type="entry name" value="NAD(P)-bd_dom_sf"/>
</dbReference>
<dbReference type="FunFam" id="1.10.1040.10:FF:000001">
    <property type="entry name" value="Glycerol-3-phosphate dehydrogenase [NAD(P)+]"/>
    <property type="match status" value="1"/>
</dbReference>
<feature type="binding site" evidence="13">
    <location>
        <position position="254"/>
    </location>
    <ligand>
        <name>sn-glycerol 3-phosphate</name>
        <dbReference type="ChEBI" id="CHEBI:57597"/>
    </ligand>
</feature>
<dbReference type="Pfam" id="PF01210">
    <property type="entry name" value="NAD_Gly3P_dh_N"/>
    <property type="match status" value="1"/>
</dbReference>
<dbReference type="GO" id="GO:0141152">
    <property type="term" value="F:glycerol-3-phosphate dehydrogenase (NAD+) activity"/>
    <property type="evidence" value="ECO:0007669"/>
    <property type="project" value="RHEA"/>
</dbReference>
<keyword evidence="6 13" id="KW-0443">Lipid metabolism</keyword>
<evidence type="ECO:0000256" key="6">
    <source>
        <dbReference type="ARBA" id="ARBA00023098"/>
    </source>
</evidence>
<dbReference type="UniPathway" id="UPA00940"/>
<protein>
    <recommendedName>
        <fullName evidence="11 13">Glycerol-3-phosphate dehydrogenase [NAD(P)+]</fullName>
        <ecNumber evidence="10 13">1.1.1.94</ecNumber>
    </recommendedName>
    <alternativeName>
        <fullName evidence="13">NAD(P)(+)-dependent glycerol-3-phosphate dehydrogenase</fullName>
    </alternativeName>
    <alternativeName>
        <fullName evidence="12 13">NAD(P)H-dependent dihydroxyacetone-phosphate reductase</fullName>
    </alternativeName>
</protein>
<keyword evidence="5 13" id="KW-0520">NAD</keyword>
<dbReference type="GO" id="GO:0005829">
    <property type="term" value="C:cytosol"/>
    <property type="evidence" value="ECO:0007669"/>
    <property type="project" value="TreeGrafter"/>
</dbReference>
<evidence type="ECO:0000313" key="20">
    <source>
        <dbReference type="EMBL" id="OFW60382.1"/>
    </source>
</evidence>
<feature type="binding site" evidence="13">
    <location>
        <position position="279"/>
    </location>
    <ligand>
        <name>NADPH</name>
        <dbReference type="ChEBI" id="CHEBI:57783"/>
    </ligand>
</feature>
<feature type="binding site" evidence="13">
    <location>
        <position position="134"/>
    </location>
    <ligand>
        <name>sn-glycerol 3-phosphate</name>
        <dbReference type="ChEBI" id="CHEBI:57597"/>
    </ligand>
</feature>
<comment type="similarity">
    <text evidence="1 13 17">Belongs to the NAD-dependent glycerol-3-phosphate dehydrogenase family.</text>
</comment>
<keyword evidence="8 13" id="KW-1208">Phospholipid metabolism</keyword>
<dbReference type="STRING" id="1797197.A2Y75_08475"/>
<dbReference type="GO" id="GO:0006650">
    <property type="term" value="P:glycerophospholipid metabolic process"/>
    <property type="evidence" value="ECO:0007669"/>
    <property type="project" value="UniProtKB-UniRule"/>
</dbReference>
<dbReference type="PANTHER" id="PTHR11728:SF1">
    <property type="entry name" value="GLYCEROL-3-PHOSPHATE DEHYDROGENASE [NAD(+)] 2, CHLOROPLASTIC"/>
    <property type="match status" value="1"/>
</dbReference>
<dbReference type="AlphaFoldDB" id="A0A1F2WTZ7"/>
<evidence type="ECO:0000256" key="1">
    <source>
        <dbReference type="ARBA" id="ARBA00011009"/>
    </source>
</evidence>
<accession>A0A1F2WTZ7</accession>
<evidence type="ECO:0000256" key="15">
    <source>
        <dbReference type="PIRSR" id="PIRSR000114-2"/>
    </source>
</evidence>
<evidence type="ECO:0000256" key="9">
    <source>
        <dbReference type="ARBA" id="ARBA00052716"/>
    </source>
</evidence>
<feature type="binding site" evidence="13">
    <location>
        <position position="253"/>
    </location>
    <ligand>
        <name>sn-glycerol 3-phosphate</name>
        <dbReference type="ChEBI" id="CHEBI:57597"/>
    </ligand>
</feature>
<keyword evidence="7 13" id="KW-0594">Phospholipid biosynthesis</keyword>
<dbReference type="InterPro" id="IPR006168">
    <property type="entry name" value="G3P_DH_NAD-dep"/>
</dbReference>
<feature type="binding site" evidence="13">
    <location>
        <position position="31"/>
    </location>
    <ligand>
        <name>NADPH</name>
        <dbReference type="ChEBI" id="CHEBI:57783"/>
    </ligand>
</feature>
<feature type="binding site" evidence="13">
    <location>
        <position position="277"/>
    </location>
    <ligand>
        <name>NADPH</name>
        <dbReference type="ChEBI" id="CHEBI:57783"/>
    </ligand>
</feature>
<feature type="binding site" evidence="16">
    <location>
        <position position="253"/>
    </location>
    <ligand>
        <name>NAD(+)</name>
        <dbReference type="ChEBI" id="CHEBI:57540"/>
    </ligand>
</feature>
<dbReference type="EMBL" id="MELK01000004">
    <property type="protein sequence ID" value="OFW60382.1"/>
    <property type="molecule type" value="Genomic_DNA"/>
</dbReference>
<dbReference type="Proteomes" id="UP000177876">
    <property type="component" value="Unassembled WGS sequence"/>
</dbReference>
<dbReference type="GO" id="GO:0046168">
    <property type="term" value="P:glycerol-3-phosphate catabolic process"/>
    <property type="evidence" value="ECO:0007669"/>
    <property type="project" value="InterPro"/>
</dbReference>
<dbReference type="NCBIfam" id="NF000940">
    <property type="entry name" value="PRK00094.1-2"/>
    <property type="match status" value="1"/>
</dbReference>
<dbReference type="GO" id="GO:0046167">
    <property type="term" value="P:glycerol-3-phosphate biosynthetic process"/>
    <property type="evidence" value="ECO:0007669"/>
    <property type="project" value="UniProtKB-UniRule"/>
</dbReference>
<evidence type="ECO:0000256" key="16">
    <source>
        <dbReference type="PIRSR" id="PIRSR000114-3"/>
    </source>
</evidence>
<gene>
    <name evidence="13" type="primary">gpsA</name>
    <name evidence="20" type="ORF">A2Y75_08475</name>
</gene>
<dbReference type="InterPro" id="IPR008927">
    <property type="entry name" value="6-PGluconate_DH-like_C_sf"/>
</dbReference>
<feature type="binding site" evidence="16">
    <location>
        <begin position="7"/>
        <end position="12"/>
    </location>
    <ligand>
        <name>NAD(+)</name>
        <dbReference type="ChEBI" id="CHEBI:57540"/>
    </ligand>
</feature>
<dbReference type="NCBIfam" id="NF000942">
    <property type="entry name" value="PRK00094.1-4"/>
    <property type="match status" value="1"/>
</dbReference>
<dbReference type="SUPFAM" id="SSF51735">
    <property type="entry name" value="NAD(P)-binding Rossmann-fold domains"/>
    <property type="match status" value="1"/>
</dbReference>
<dbReference type="Gene3D" id="3.40.50.720">
    <property type="entry name" value="NAD(P)-binding Rossmann-like Domain"/>
    <property type="match status" value="1"/>
</dbReference>
<dbReference type="InterPro" id="IPR011128">
    <property type="entry name" value="G3P_DH_NAD-dep_N"/>
</dbReference>
<feature type="binding site" evidence="13">
    <location>
        <position position="105"/>
    </location>
    <ligand>
        <name>NADPH</name>
        <dbReference type="ChEBI" id="CHEBI:57783"/>
    </ligand>
</feature>
<keyword evidence="3 13" id="KW-0521">NADP</keyword>
<feature type="binding site" evidence="13">
    <location>
        <position position="48"/>
    </location>
    <ligand>
        <name>NADPH</name>
        <dbReference type="ChEBI" id="CHEBI:57783"/>
    </ligand>
</feature>
<feature type="binding site" evidence="13">
    <location>
        <position position="10"/>
    </location>
    <ligand>
        <name>NADPH</name>
        <dbReference type="ChEBI" id="CHEBI:57783"/>
    </ligand>
</feature>
<feature type="domain" description="Glycerol-3-phosphate dehydrogenase NAD-dependent N-terminal" evidence="18">
    <location>
        <begin position="2"/>
        <end position="157"/>
    </location>
</feature>